<evidence type="ECO:0000256" key="5">
    <source>
        <dbReference type="SAM" id="Coils"/>
    </source>
</evidence>
<evidence type="ECO:0000259" key="8">
    <source>
        <dbReference type="PROSITE" id="PS51017"/>
    </source>
</evidence>
<keyword evidence="5" id="KW-0175">Coiled coil</keyword>
<dbReference type="Pfam" id="PF00665">
    <property type="entry name" value="rve"/>
    <property type="match status" value="1"/>
</dbReference>
<dbReference type="RefSeq" id="XP_056841685.1">
    <property type="nucleotide sequence ID" value="XM_056985705.1"/>
</dbReference>
<dbReference type="InterPro" id="IPR054722">
    <property type="entry name" value="PolX-like_BBD"/>
</dbReference>
<dbReference type="GeneID" id="108832639"/>
<dbReference type="Pfam" id="PF13976">
    <property type="entry name" value="gag_pre-integrs"/>
    <property type="match status" value="1"/>
</dbReference>
<dbReference type="InterPro" id="IPR036397">
    <property type="entry name" value="RNaseH_sf"/>
</dbReference>
<dbReference type="CDD" id="cd09272">
    <property type="entry name" value="RNase_HI_RT_Ty1"/>
    <property type="match status" value="1"/>
</dbReference>
<keyword evidence="2" id="KW-0645">Protease</keyword>
<dbReference type="GO" id="GO:0003676">
    <property type="term" value="F:nucleic acid binding"/>
    <property type="evidence" value="ECO:0007669"/>
    <property type="project" value="InterPro"/>
</dbReference>
<dbReference type="SUPFAM" id="SSF56672">
    <property type="entry name" value="DNA/RNA polymerases"/>
    <property type="match status" value="1"/>
</dbReference>
<keyword evidence="9" id="KW-1185">Reference proteome</keyword>
<dbReference type="Pfam" id="PF03732">
    <property type="entry name" value="Retrotrans_gag"/>
    <property type="match status" value="1"/>
</dbReference>
<evidence type="ECO:0000256" key="2">
    <source>
        <dbReference type="ARBA" id="ARBA00022750"/>
    </source>
</evidence>
<feature type="compositionally biased region" description="Polar residues" evidence="6">
    <location>
        <begin position="1683"/>
        <end position="1700"/>
    </location>
</feature>
<evidence type="ECO:0000256" key="6">
    <source>
        <dbReference type="SAM" id="MobiDB-lite"/>
    </source>
</evidence>
<evidence type="ECO:0000313" key="9">
    <source>
        <dbReference type="Proteomes" id="UP000504610"/>
    </source>
</evidence>
<dbReference type="KEGG" id="rsz:108832639"/>
<dbReference type="GO" id="GO:0005634">
    <property type="term" value="C:nucleus"/>
    <property type="evidence" value="ECO:0007669"/>
    <property type="project" value="UniProtKB-SubCell"/>
</dbReference>
<dbReference type="SUPFAM" id="SSF53098">
    <property type="entry name" value="Ribonuclease H-like"/>
    <property type="match status" value="1"/>
</dbReference>
<comment type="subcellular location">
    <subcellularLocation>
        <location evidence="1 4">Nucleus</location>
    </subcellularLocation>
</comment>
<sequence length="1790" mass="199434">MVISRRSTRRIGKQTSTSARRVPIPERSPPASPVSFRSDEISPESIHSPYYLTNGDNPGLSIISESLDGSNYDNWSIAMKIALDAKNKLAFIDGSIVRPDESHRNFRIWSRCNSMVKSWILNTVSKQIYKSILRFNDAAEIWTDLLTRFHITNLPRSYQLSQQIWSLQQGPLDLATYYTSLKTLWDELDGASCITTCHHCDCCKAMETKANHSKVIKFLAGLNESYAVIRSQIIMKKTLPELSEIYNLLDQDHNQRNIMPVHNASAFHVSAPAPVSPQINVAQSGLQPKQTRPVCAHCGYNGHTVDTCYKIHGYPASFKHKTKSSTEKQSSNKPVTSAKPLVAQLALSDSASDVVKNLTKDQIEGVIAYFSSQLSSQTPQVNNCIASSSGGSITALPGMAFSSSTLCFVGMLRGTNNALCSESWIIDSGATHHVAHDRRLFVDLSDAMNTSVTLPTGFGVKIEGIGCIRLSDTLVLSNVLYIPNFRLNLLSVSQLTKDLGYRVSFDPASCMIQDLTKGVMIGKGEQISNLYVLDTAELTRSSDPHQSFASCSNVVVDTNLWHDRLGHPSMSKTEFVIDVLGLKQRNKGTVHCSICPLAKQKRPSFPSNNNVCANIFDLLHIDVWGPFSVSTSEGYKYFLTIVDDHSRLTWIYLLRTKADVLTVFPDFIKMVENQYKVSIKAVRSDNAPELRFADLYRQKGIISYHSCPETPEQNSVVERKHQHILNVARALMFRSQIPLEFWGDCVLTAVFIINRLPSPLLKDKSPFEILNSKAVDYKGLRVFGCLAYCSTSPKSRNKFQPRAEACIFLGYPAGYKGYKVMSLDTNKIHISRNVIFHEDIFPYAQSQSPSYTDFFTSLHKPVTNPVTGVDESKRLSKLPAMDATDASSSSIPVPAVTDSKRPSKLPSYLQDYYCNVTESDTEIPYPLSAYMSFDNLSEKYKAYICSVALIPEPTSFKQAKNFVEWLEAMNEELKALEQNNTWIVVSLPPGKHAIGCRWVYKIKVNADGTIERYKARLVAKGYTQEEGVDFADTFSPVAKMTTVKTLLAVSAAKKWSLTQLDISNAFLNGDLEEEIYMTLPPGYTPKEGESLPPNAVCKLQKSLYGLKQASRQWFLKLSEALMSFGFKKSNADHTLFIRHINGVYTAVLVYVDDIIIASNSDADVDQLKEDLGNAFKLRDLGTLKYFLGLEIARSSKGISVCQRKYTLGLLEDTGLLACKPSLVPMDPSVKLTLFSKEPVLEDACLYRRLVGRLMYLTITRPDITFAVNKLCQFTSAPTQTHLKAAYRVLHYLKGTIGYGIFYSADSDLVLQAFTDADWASCLDSRRSTSGYCMFLGQSLISWKSKKQQTVSHSSAESEYRAMEYGSREVVWLLGLLLELQAPQSGPVPFFCDSTAAIHIATNPVFHERTKHIELDCHQVRERLLKVCYEFVRSSSLSSLSLSLSSSSSIFSIIHGSCSVSDAHVRSSVEGFSGCPSALELAALLGVDLGGRKDEKEGSMTTMTMESFGMQLDSWVSGSNVLQELVVPVPKETTTTTFKKRGSSCGRYKQVLCKQLEELLKNGDGNCDGDGEAKEGLMVPEMQERLGRARDAEEFNSVGEVIQQPETTSFTSLLWNADNPSGGRTTQIWDFNLGQSRDTKDAYVTKDAKSFKINSFVDLMNDTCSTKPKGVKQICKDDDYYRPTSSHVPATAESNNLPLTFSSEKGSNSSSELRFTEKTDGASCKTTRVVATKADLEQLAQNRDNAMQRYKEKRKTRRYDKTIRYESRKATADTRLRVKGRFVKASEAPYL</sequence>
<dbReference type="InterPro" id="IPR001584">
    <property type="entry name" value="Integrase_cat-core"/>
</dbReference>
<feature type="domain" description="CCT" evidence="8">
    <location>
        <begin position="1742"/>
        <end position="1784"/>
    </location>
</feature>
<evidence type="ECO:0000256" key="3">
    <source>
        <dbReference type="ARBA" id="ARBA00023242"/>
    </source>
</evidence>
<dbReference type="Gene3D" id="3.30.420.10">
    <property type="entry name" value="Ribonuclease H-like superfamily/Ribonuclease H"/>
    <property type="match status" value="1"/>
</dbReference>
<gene>
    <name evidence="10" type="primary">LOC108832639</name>
</gene>
<keyword evidence="2" id="KW-0064">Aspartyl protease</keyword>
<dbReference type="Pfam" id="PF25597">
    <property type="entry name" value="SH3_retrovirus"/>
    <property type="match status" value="1"/>
</dbReference>
<dbReference type="Proteomes" id="UP000504610">
    <property type="component" value="Chromosome 5"/>
</dbReference>
<dbReference type="GO" id="GO:0004190">
    <property type="term" value="F:aspartic-type endopeptidase activity"/>
    <property type="evidence" value="ECO:0007669"/>
    <property type="project" value="UniProtKB-KW"/>
</dbReference>
<dbReference type="PANTHER" id="PTHR11439:SF440">
    <property type="entry name" value="INTEGRASE CATALYTIC DOMAIN-CONTAINING PROTEIN"/>
    <property type="match status" value="1"/>
</dbReference>
<feature type="compositionally biased region" description="Basic residues" evidence="6">
    <location>
        <begin position="1"/>
        <end position="12"/>
    </location>
</feature>
<reference evidence="9" key="1">
    <citation type="journal article" date="2019" name="Database">
        <title>The radish genome database (RadishGD): an integrated information resource for radish genomics.</title>
        <authorList>
            <person name="Yu H.J."/>
            <person name="Baek S."/>
            <person name="Lee Y.J."/>
            <person name="Cho A."/>
            <person name="Mun J.H."/>
        </authorList>
    </citation>
    <scope>NUCLEOTIDE SEQUENCE [LARGE SCALE GENOMIC DNA]</scope>
    <source>
        <strain evidence="9">cv. WK10039</strain>
    </source>
</reference>
<dbReference type="PANTHER" id="PTHR11439">
    <property type="entry name" value="GAG-POL-RELATED RETROTRANSPOSON"/>
    <property type="match status" value="1"/>
</dbReference>
<keyword evidence="3 4" id="KW-0539">Nucleus</keyword>
<feature type="region of interest" description="Disordered" evidence="6">
    <location>
        <begin position="1"/>
        <end position="41"/>
    </location>
</feature>
<evidence type="ECO:0000256" key="1">
    <source>
        <dbReference type="ARBA" id="ARBA00004123"/>
    </source>
</evidence>
<dbReference type="InterPro" id="IPR029472">
    <property type="entry name" value="Copia-like_N"/>
</dbReference>
<dbReference type="PROSITE" id="PS51017">
    <property type="entry name" value="CCT"/>
    <property type="match status" value="1"/>
</dbReference>
<dbReference type="InterPro" id="IPR025724">
    <property type="entry name" value="GAG-pre-integrase_dom"/>
</dbReference>
<dbReference type="Pfam" id="PF06203">
    <property type="entry name" value="CCT"/>
    <property type="match status" value="1"/>
</dbReference>
<feature type="coiled-coil region" evidence="5">
    <location>
        <begin position="1728"/>
        <end position="1755"/>
    </location>
</feature>
<name>A0A9W3BQU3_RAPSA</name>
<dbReference type="PROSITE" id="PS50994">
    <property type="entry name" value="INTEGRASE"/>
    <property type="match status" value="1"/>
</dbReference>
<proteinExistence type="predicted"/>
<dbReference type="Pfam" id="PF07727">
    <property type="entry name" value="RVT_2"/>
    <property type="match status" value="1"/>
</dbReference>
<dbReference type="OrthoDB" id="414104at2759"/>
<dbReference type="InterPro" id="IPR012337">
    <property type="entry name" value="RNaseH-like_sf"/>
</dbReference>
<keyword evidence="2" id="KW-0378">Hydrolase</keyword>
<dbReference type="InterPro" id="IPR005162">
    <property type="entry name" value="Retrotrans_gag_dom"/>
</dbReference>
<evidence type="ECO:0000313" key="10">
    <source>
        <dbReference type="RefSeq" id="XP_056841685.1"/>
    </source>
</evidence>
<feature type="domain" description="Integrase catalytic" evidence="7">
    <location>
        <begin position="602"/>
        <end position="774"/>
    </location>
</feature>
<dbReference type="GO" id="GO:0015074">
    <property type="term" value="P:DNA integration"/>
    <property type="evidence" value="ECO:0007669"/>
    <property type="project" value="InterPro"/>
</dbReference>
<dbReference type="InterPro" id="IPR010402">
    <property type="entry name" value="CCT_domain"/>
</dbReference>
<organism evidence="9 10">
    <name type="scientific">Raphanus sativus</name>
    <name type="common">Radish</name>
    <name type="synonym">Raphanus raphanistrum var. sativus</name>
    <dbReference type="NCBI Taxonomy" id="3726"/>
    <lineage>
        <taxon>Eukaryota</taxon>
        <taxon>Viridiplantae</taxon>
        <taxon>Streptophyta</taxon>
        <taxon>Embryophyta</taxon>
        <taxon>Tracheophyta</taxon>
        <taxon>Spermatophyta</taxon>
        <taxon>Magnoliopsida</taxon>
        <taxon>eudicotyledons</taxon>
        <taxon>Gunneridae</taxon>
        <taxon>Pentapetalae</taxon>
        <taxon>rosids</taxon>
        <taxon>malvids</taxon>
        <taxon>Brassicales</taxon>
        <taxon>Brassicaceae</taxon>
        <taxon>Brassiceae</taxon>
        <taxon>Raphanus</taxon>
    </lineage>
</organism>
<evidence type="ECO:0000256" key="4">
    <source>
        <dbReference type="PROSITE-ProRule" id="PRU00357"/>
    </source>
</evidence>
<evidence type="ECO:0000259" key="7">
    <source>
        <dbReference type="PROSITE" id="PS50994"/>
    </source>
</evidence>
<dbReference type="InterPro" id="IPR043502">
    <property type="entry name" value="DNA/RNA_pol_sf"/>
</dbReference>
<dbReference type="Pfam" id="PF22936">
    <property type="entry name" value="Pol_BBD"/>
    <property type="match status" value="1"/>
</dbReference>
<reference evidence="10" key="2">
    <citation type="submission" date="2025-08" db="UniProtKB">
        <authorList>
            <consortium name="RefSeq"/>
        </authorList>
    </citation>
    <scope>IDENTIFICATION</scope>
    <source>
        <tissue evidence="10">Leaf</tissue>
    </source>
</reference>
<dbReference type="InterPro" id="IPR057670">
    <property type="entry name" value="SH3_retrovirus"/>
</dbReference>
<protein>
    <submittedName>
        <fullName evidence="10">Retrovirus-related Pol polyprotein from transposon RE1</fullName>
    </submittedName>
</protein>
<dbReference type="Pfam" id="PF14244">
    <property type="entry name" value="Retrotran_gag_3"/>
    <property type="match status" value="1"/>
</dbReference>
<accession>A0A9W3BQU3</accession>
<dbReference type="InterPro" id="IPR013103">
    <property type="entry name" value="RVT_2"/>
</dbReference>
<feature type="region of interest" description="Disordered" evidence="6">
    <location>
        <begin position="1683"/>
        <end position="1718"/>
    </location>
</feature>
<feature type="compositionally biased region" description="Low complexity" evidence="6">
    <location>
        <begin position="1701"/>
        <end position="1710"/>
    </location>
</feature>